<dbReference type="SMART" id="SM01321">
    <property type="entry name" value="Y1_Tnp"/>
    <property type="match status" value="1"/>
</dbReference>
<proteinExistence type="predicted"/>
<dbReference type="GO" id="GO:0004803">
    <property type="term" value="F:transposase activity"/>
    <property type="evidence" value="ECO:0007669"/>
    <property type="project" value="InterPro"/>
</dbReference>
<dbReference type="GO" id="GO:0003677">
    <property type="term" value="F:DNA binding"/>
    <property type="evidence" value="ECO:0007669"/>
    <property type="project" value="InterPro"/>
</dbReference>
<reference evidence="2 3" key="1">
    <citation type="journal article" date="2015" name="Nature">
        <title>rRNA introns, odd ribosomes, and small enigmatic genomes across a large radiation of phyla.</title>
        <authorList>
            <person name="Brown C.T."/>
            <person name="Hug L.A."/>
            <person name="Thomas B.C."/>
            <person name="Sharon I."/>
            <person name="Castelle C.J."/>
            <person name="Singh A."/>
            <person name="Wilkins M.J."/>
            <person name="Williams K.H."/>
            <person name="Banfield J.F."/>
        </authorList>
    </citation>
    <scope>NUCLEOTIDE SEQUENCE [LARGE SCALE GENOMIC DNA]</scope>
</reference>
<dbReference type="GO" id="GO:0006313">
    <property type="term" value="P:DNA transposition"/>
    <property type="evidence" value="ECO:0007669"/>
    <property type="project" value="InterPro"/>
</dbReference>
<evidence type="ECO:0000259" key="1">
    <source>
        <dbReference type="SMART" id="SM01321"/>
    </source>
</evidence>
<dbReference type="Gene3D" id="3.30.70.1290">
    <property type="entry name" value="Transposase IS200-like"/>
    <property type="match status" value="1"/>
</dbReference>
<evidence type="ECO:0000313" key="3">
    <source>
        <dbReference type="Proteomes" id="UP000034022"/>
    </source>
</evidence>
<gene>
    <name evidence="2" type="ORF">US91_C0002G0085</name>
</gene>
<dbReference type="SUPFAM" id="SSF143422">
    <property type="entry name" value="Transposase IS200-like"/>
    <property type="match status" value="1"/>
</dbReference>
<protein>
    <recommendedName>
        <fullName evidence="1">Transposase IS200-like domain-containing protein</fullName>
    </recommendedName>
</protein>
<dbReference type="AlphaFoldDB" id="A0A0G0N1H5"/>
<organism evidence="2 3">
    <name type="scientific">Candidatus Falkowbacteria bacterium GW2011_GWE1_38_31</name>
    <dbReference type="NCBI Taxonomy" id="1618638"/>
    <lineage>
        <taxon>Bacteria</taxon>
        <taxon>Candidatus Falkowiibacteriota</taxon>
    </lineage>
</organism>
<sequence length="156" mass="18339">MDYIYNVFMTDDKHVFKRHNKTLLLYHIVFPVKYRRFVLTKEVEITLRDICSEIGICYEMNFVEIGADENHVHFLVQGIPNMSVSEMVMKIKSITAKGIFKKHPEIKKILWGGSLWTSGYYANTVGQYGNEAMIRSYIEKQSSNYVRIHEGQLKFF</sequence>
<accession>A0A0G0N1H5</accession>
<name>A0A0G0N1H5_9BACT</name>
<dbReference type="InterPro" id="IPR036515">
    <property type="entry name" value="Transposase_17_sf"/>
</dbReference>
<evidence type="ECO:0000313" key="2">
    <source>
        <dbReference type="EMBL" id="KKQ71006.1"/>
    </source>
</evidence>
<dbReference type="Pfam" id="PF01797">
    <property type="entry name" value="Y1_Tnp"/>
    <property type="match status" value="1"/>
</dbReference>
<dbReference type="NCBIfam" id="NF033573">
    <property type="entry name" value="transpos_IS200"/>
    <property type="match status" value="1"/>
</dbReference>
<comment type="caution">
    <text evidence="2">The sequence shown here is derived from an EMBL/GenBank/DDBJ whole genome shotgun (WGS) entry which is preliminary data.</text>
</comment>
<feature type="domain" description="Transposase IS200-like" evidence="1">
    <location>
        <begin position="21"/>
        <end position="141"/>
    </location>
</feature>
<dbReference type="InterPro" id="IPR002686">
    <property type="entry name" value="Transposase_17"/>
</dbReference>
<dbReference type="PANTHER" id="PTHR33360:SF2">
    <property type="entry name" value="TRANSPOSASE FOR INSERTION SEQUENCE ELEMENT IS200"/>
    <property type="match status" value="1"/>
</dbReference>
<dbReference type="Proteomes" id="UP000034022">
    <property type="component" value="Unassembled WGS sequence"/>
</dbReference>
<dbReference type="EMBL" id="LBUU01000002">
    <property type="protein sequence ID" value="KKQ71006.1"/>
    <property type="molecule type" value="Genomic_DNA"/>
</dbReference>
<dbReference type="PANTHER" id="PTHR33360">
    <property type="entry name" value="TRANSPOSASE FOR INSERTION SEQUENCE ELEMENT IS200"/>
    <property type="match status" value="1"/>
</dbReference>